<keyword evidence="4" id="KW-0479">Metal-binding</keyword>
<evidence type="ECO:0000256" key="6">
    <source>
        <dbReference type="ARBA" id="ARBA00022833"/>
    </source>
</evidence>
<accession>A0A938WKA2</accession>
<dbReference type="PANTHER" id="PTHR43690:SF34">
    <property type="entry name" value="ZINC PROTEASE PQQL-LIKE"/>
    <property type="match status" value="1"/>
</dbReference>
<dbReference type="InterPro" id="IPR011765">
    <property type="entry name" value="Pept_M16_N"/>
</dbReference>
<dbReference type="GO" id="GO:0004222">
    <property type="term" value="F:metalloendopeptidase activity"/>
    <property type="evidence" value="ECO:0007669"/>
    <property type="project" value="InterPro"/>
</dbReference>
<keyword evidence="13" id="KW-1185">Reference proteome</keyword>
<feature type="chain" id="PRO_5037198059" evidence="9">
    <location>
        <begin position="21"/>
        <end position="943"/>
    </location>
</feature>
<dbReference type="AlphaFoldDB" id="A0A938WKA2"/>
<evidence type="ECO:0000256" key="5">
    <source>
        <dbReference type="ARBA" id="ARBA00022801"/>
    </source>
</evidence>
<evidence type="ECO:0000259" key="10">
    <source>
        <dbReference type="Pfam" id="PF00675"/>
    </source>
</evidence>
<evidence type="ECO:0000256" key="8">
    <source>
        <dbReference type="RuleBase" id="RU004447"/>
    </source>
</evidence>
<evidence type="ECO:0000256" key="2">
    <source>
        <dbReference type="ARBA" id="ARBA00007261"/>
    </source>
</evidence>
<protein>
    <submittedName>
        <fullName evidence="12">Insulinase family protein</fullName>
    </submittedName>
</protein>
<evidence type="ECO:0000256" key="7">
    <source>
        <dbReference type="ARBA" id="ARBA00023049"/>
    </source>
</evidence>
<name>A0A938WKA2_9BACT</name>
<gene>
    <name evidence="12" type="ORF">H6B30_01110</name>
</gene>
<evidence type="ECO:0000256" key="9">
    <source>
        <dbReference type="SAM" id="SignalP"/>
    </source>
</evidence>
<organism evidence="12 13">
    <name type="scientific">Marseilla massiliensis</name>
    <dbReference type="NCBI Taxonomy" id="1841864"/>
    <lineage>
        <taxon>Bacteria</taxon>
        <taxon>Pseudomonadati</taxon>
        <taxon>Bacteroidota</taxon>
        <taxon>Bacteroidia</taxon>
        <taxon>Bacteroidales</taxon>
        <taxon>Prevotellaceae</taxon>
        <taxon>Marseilla</taxon>
    </lineage>
</organism>
<dbReference type="EMBL" id="JACJJL010000001">
    <property type="protein sequence ID" value="MBM6660367.1"/>
    <property type="molecule type" value="Genomic_DNA"/>
</dbReference>
<dbReference type="InterPro" id="IPR011249">
    <property type="entry name" value="Metalloenz_LuxS/M16"/>
</dbReference>
<dbReference type="PANTHER" id="PTHR43690">
    <property type="entry name" value="NARDILYSIN"/>
    <property type="match status" value="1"/>
</dbReference>
<dbReference type="InterPro" id="IPR007863">
    <property type="entry name" value="Peptidase_M16_C"/>
</dbReference>
<keyword evidence="5" id="KW-0378">Hydrolase</keyword>
<evidence type="ECO:0000313" key="12">
    <source>
        <dbReference type="EMBL" id="MBM6660367.1"/>
    </source>
</evidence>
<comment type="cofactor">
    <cofactor evidence="1">
        <name>Zn(2+)</name>
        <dbReference type="ChEBI" id="CHEBI:29105"/>
    </cofactor>
</comment>
<dbReference type="GO" id="GO:0006508">
    <property type="term" value="P:proteolysis"/>
    <property type="evidence" value="ECO:0007669"/>
    <property type="project" value="UniProtKB-KW"/>
</dbReference>
<dbReference type="Pfam" id="PF00675">
    <property type="entry name" value="Peptidase_M16"/>
    <property type="match status" value="1"/>
</dbReference>
<dbReference type="PROSITE" id="PS00143">
    <property type="entry name" value="INSULINASE"/>
    <property type="match status" value="1"/>
</dbReference>
<evidence type="ECO:0000256" key="3">
    <source>
        <dbReference type="ARBA" id="ARBA00022670"/>
    </source>
</evidence>
<evidence type="ECO:0000256" key="1">
    <source>
        <dbReference type="ARBA" id="ARBA00001947"/>
    </source>
</evidence>
<dbReference type="Gene3D" id="3.30.830.10">
    <property type="entry name" value="Metalloenzyme, LuxS/M16 peptidase-like"/>
    <property type="match status" value="4"/>
</dbReference>
<comment type="similarity">
    <text evidence="2 8">Belongs to the peptidase M16 family.</text>
</comment>
<comment type="caution">
    <text evidence="12">The sequence shown here is derived from an EMBL/GenBank/DDBJ whole genome shotgun (WGS) entry which is preliminary data.</text>
</comment>
<dbReference type="SUPFAM" id="SSF63411">
    <property type="entry name" value="LuxS/MPP-like metallohydrolase"/>
    <property type="match status" value="4"/>
</dbReference>
<reference evidence="12 13" key="1">
    <citation type="journal article" date="2021" name="Sci. Rep.">
        <title>The distribution of antibiotic resistance genes in chicken gut microbiota commensals.</title>
        <authorList>
            <person name="Juricova H."/>
            <person name="Matiasovicova J."/>
            <person name="Kubasova T."/>
            <person name="Cejkova D."/>
            <person name="Rychlik I."/>
        </authorList>
    </citation>
    <scope>NUCLEOTIDE SEQUENCE [LARGE SCALE GENOMIC DNA]</scope>
    <source>
        <strain evidence="12 13">An819</strain>
    </source>
</reference>
<keyword evidence="6" id="KW-0862">Zinc</keyword>
<feature type="domain" description="Peptidase M16 C-terminal" evidence="11">
    <location>
        <begin position="695"/>
        <end position="869"/>
    </location>
</feature>
<proteinExistence type="inferred from homology"/>
<keyword evidence="9" id="KW-0732">Signal</keyword>
<dbReference type="RefSeq" id="WP_205107050.1">
    <property type="nucleotide sequence ID" value="NZ_JACJJL010000001.1"/>
</dbReference>
<keyword evidence="3" id="KW-0645">Protease</keyword>
<sequence>MKINRILSLFVLIVAMATQAQVMQLPPIPADPDVRTGKLANGLTYYIRHNNWPENRAEFYIAQRVGSLQEEDSQRGLAHFLEHMCFNGTKHFKGNDLIRYCESIGVQFGRDLNAYTAIDQTVYNISNVPTDRQSALDSCLLILYDWADGLVLDPEEIDKERGVINEEYRLRTSASMRMFERSLPKLYPGSKYGHRMPIGLMSVINSFKPETLRAYYEKWYRPDNQGIIVVGDVDVDHVEAEIKKLFGSIQMPANPAPVKAEPVPDNAQPIIVIDKDKEQRVNTIELIFKHDAMPDSMKNNLGYVIGCYMRDLALSMLNARLNEYAQKAESPFVDASAIYSSYIFAKTKDALDISALPKDGQTEAALGAILREARRAAEFGFTPTEYARAKADALSSLDKMYSNKDKRFSAQFCNEFKENFINGEPITPIDYYYATMKQIVPEIPIEVINEAMKELVPASDSNMVIINFNSEKDGAAYPTEQGLMKAIADVRAEQLTPYVDNVKNEPLIKTMPKKGSIKKEESNAGLGYKELTLSNGVKVVLKQTDYKKDQVMLTAEGFGGSSLYGEADYSNIKLFDDAIEASGLGNFSHTELEKALAGKIASASMSLATTRQTISGSSTPDDVETMLQLVYLYFTAINKDQSSYDNLMRTYEIALKNKALSPDNAFNDSLIVTLNCHNPRFTSLDTTDLGKVSYDRILEMARQLTANAAAYTFTIIGNFDEAKLRPLLEQYVASLPASKDIRKGHRVDTDAKGVVVNSFKRKMETPKAITAMVWSNDAMPYTLDNIVKADITGQVLSMVYLKKIREDAGAAYSVGAQGTMARQDDKIDCGLFAYCPMKYEKADTVLTILRAEVDAMTQTCDADMLKKVKEFMLKSFDDRTKTNSYWLGVIDTYRTYGVDLHSAYKQTVEAQTPQTISAFVKELISQGNRVEVVMMPDVDGEKK</sequence>
<dbReference type="GO" id="GO:0046872">
    <property type="term" value="F:metal ion binding"/>
    <property type="evidence" value="ECO:0007669"/>
    <property type="project" value="UniProtKB-KW"/>
</dbReference>
<dbReference type="Pfam" id="PF05193">
    <property type="entry name" value="Peptidase_M16_C"/>
    <property type="match status" value="2"/>
</dbReference>
<evidence type="ECO:0000256" key="4">
    <source>
        <dbReference type="ARBA" id="ARBA00022723"/>
    </source>
</evidence>
<dbReference type="InterPro" id="IPR001431">
    <property type="entry name" value="Pept_M16_Zn_BS"/>
</dbReference>
<feature type="signal peptide" evidence="9">
    <location>
        <begin position="1"/>
        <end position="20"/>
    </location>
</feature>
<dbReference type="InterPro" id="IPR050626">
    <property type="entry name" value="Peptidase_M16"/>
</dbReference>
<feature type="domain" description="Peptidase M16 N-terminal" evidence="10">
    <location>
        <begin position="60"/>
        <end position="169"/>
    </location>
</feature>
<evidence type="ECO:0000313" key="13">
    <source>
        <dbReference type="Proteomes" id="UP000764045"/>
    </source>
</evidence>
<keyword evidence="7" id="KW-0482">Metalloprotease</keyword>
<feature type="domain" description="Peptidase M16 C-terminal" evidence="11">
    <location>
        <begin position="207"/>
        <end position="391"/>
    </location>
</feature>
<dbReference type="Proteomes" id="UP000764045">
    <property type="component" value="Unassembled WGS sequence"/>
</dbReference>
<evidence type="ECO:0000259" key="11">
    <source>
        <dbReference type="Pfam" id="PF05193"/>
    </source>
</evidence>